<dbReference type="PROSITE" id="PS51819">
    <property type="entry name" value="VOC"/>
    <property type="match status" value="1"/>
</dbReference>
<dbReference type="RefSeq" id="WP_406770141.1">
    <property type="nucleotide sequence ID" value="NZ_JBJHZZ010000008.1"/>
</dbReference>
<dbReference type="PANTHER" id="PTHR46036:SF5">
    <property type="entry name" value="LACTOYLGLUTATHIONE LYASE"/>
    <property type="match status" value="1"/>
</dbReference>
<keyword evidence="7" id="KW-1185">Reference proteome</keyword>
<evidence type="ECO:0000313" key="6">
    <source>
        <dbReference type="EMBL" id="MFL0247711.1"/>
    </source>
</evidence>
<evidence type="ECO:0000256" key="3">
    <source>
        <dbReference type="ARBA" id="ARBA00032460"/>
    </source>
</evidence>
<dbReference type="SUPFAM" id="SSF54593">
    <property type="entry name" value="Glyoxalase/Bleomycin resistance protein/Dihydroxybiphenyl dioxygenase"/>
    <property type="match status" value="1"/>
</dbReference>
<dbReference type="PANTHER" id="PTHR46036">
    <property type="entry name" value="LACTOYLGLUTATHIONE LYASE"/>
    <property type="match status" value="1"/>
</dbReference>
<name>A0ABW8T601_9CLOT</name>
<protein>
    <recommendedName>
        <fullName evidence="2">Aldoketomutase</fullName>
    </recommendedName>
    <alternativeName>
        <fullName evidence="1">Ketone-aldehyde mutase</fullName>
    </alternativeName>
    <alternativeName>
        <fullName evidence="3">Methylglyoxalase</fullName>
    </alternativeName>
    <alternativeName>
        <fullName evidence="4">S-D-lactoylglutathione methylglyoxal lyase</fullName>
    </alternativeName>
</protein>
<evidence type="ECO:0000313" key="7">
    <source>
        <dbReference type="Proteomes" id="UP001623591"/>
    </source>
</evidence>
<reference evidence="6 7" key="1">
    <citation type="submission" date="2024-11" db="EMBL/GenBank/DDBJ databases">
        <authorList>
            <person name="Heng Y.C."/>
            <person name="Lim A.C.H."/>
            <person name="Lee J.K.Y."/>
            <person name="Kittelmann S."/>
        </authorList>
    </citation>
    <scope>NUCLEOTIDE SEQUENCE [LARGE SCALE GENOMIC DNA]</scope>
    <source>
        <strain evidence="6 7">WILCCON 0185</strain>
    </source>
</reference>
<sequence length="128" mass="15042">MKFNFDHNNINVLDLEKSINFYKKALGFEVVRIHEQPDKSFKLAFLGDSATSHKLELTWLRDRTDPYNLGDNEIHLAVRVDDFDAAYELHKNMGCICYENKPMGLYFVNDPDGYWIEILPGKHEVNRY</sequence>
<gene>
    <name evidence="6" type="ORF">ACJDUG_12090</name>
</gene>
<dbReference type="InterPro" id="IPR029068">
    <property type="entry name" value="Glyas_Bleomycin-R_OHBP_Dase"/>
</dbReference>
<dbReference type="InterPro" id="IPR004360">
    <property type="entry name" value="Glyas_Fos-R_dOase_dom"/>
</dbReference>
<evidence type="ECO:0000256" key="4">
    <source>
        <dbReference type="ARBA" id="ARBA00033298"/>
    </source>
</evidence>
<dbReference type="Gene3D" id="3.10.180.10">
    <property type="entry name" value="2,3-Dihydroxybiphenyl 1,2-Dioxygenase, domain 1"/>
    <property type="match status" value="1"/>
</dbReference>
<evidence type="ECO:0000256" key="2">
    <source>
        <dbReference type="ARBA" id="ARBA00030892"/>
    </source>
</evidence>
<feature type="domain" description="VOC" evidence="5">
    <location>
        <begin position="4"/>
        <end position="121"/>
    </location>
</feature>
<accession>A0ABW8T601</accession>
<organism evidence="6 7">
    <name type="scientific">Candidatus Clostridium stratigraminis</name>
    <dbReference type="NCBI Taxonomy" id="3381661"/>
    <lineage>
        <taxon>Bacteria</taxon>
        <taxon>Bacillati</taxon>
        <taxon>Bacillota</taxon>
        <taxon>Clostridia</taxon>
        <taxon>Eubacteriales</taxon>
        <taxon>Clostridiaceae</taxon>
        <taxon>Clostridium</taxon>
    </lineage>
</organism>
<dbReference type="EMBL" id="JBJHZZ010000008">
    <property type="protein sequence ID" value="MFL0247711.1"/>
    <property type="molecule type" value="Genomic_DNA"/>
</dbReference>
<evidence type="ECO:0000256" key="1">
    <source>
        <dbReference type="ARBA" id="ARBA00030291"/>
    </source>
</evidence>
<dbReference type="Proteomes" id="UP001623591">
    <property type="component" value="Unassembled WGS sequence"/>
</dbReference>
<dbReference type="InterPro" id="IPR037523">
    <property type="entry name" value="VOC_core"/>
</dbReference>
<dbReference type="Pfam" id="PF00903">
    <property type="entry name" value="Glyoxalase"/>
    <property type="match status" value="1"/>
</dbReference>
<proteinExistence type="predicted"/>
<evidence type="ECO:0000259" key="5">
    <source>
        <dbReference type="PROSITE" id="PS51819"/>
    </source>
</evidence>
<comment type="caution">
    <text evidence="6">The sequence shown here is derived from an EMBL/GenBank/DDBJ whole genome shotgun (WGS) entry which is preliminary data.</text>
</comment>